<dbReference type="OrthoDB" id="6447379at2"/>
<name>A0A1Y2SC71_9GAMM</name>
<reference evidence="1 2" key="1">
    <citation type="submission" date="2016-10" db="EMBL/GenBank/DDBJ databases">
        <title>Systematic genetic and metabolomic analysis of Xenorhabdus and Photorhabdus spp., highlights the requirements for a dual symbiotic and pathogenic life style.</title>
        <authorList>
            <person name="Tobias N.J."/>
            <person name="Wolff H."/>
            <person name="Djahanschiri B."/>
            <person name="Pidot S.J."/>
            <person name="Stinear T.P."/>
            <person name="Ebersberger I."/>
            <person name="Bode H.B."/>
        </authorList>
    </citation>
    <scope>NUCLEOTIDE SEQUENCE [LARGE SCALE GENOMIC DNA]</scope>
    <source>
        <strain evidence="1 2">DSM 22392</strain>
    </source>
</reference>
<gene>
    <name evidence="1" type="ORF">Xvie_01984</name>
</gene>
<dbReference type="InterPro" id="IPR005063">
    <property type="entry name" value="Transposase_27"/>
</dbReference>
<dbReference type="GO" id="GO:0006313">
    <property type="term" value="P:DNA transposition"/>
    <property type="evidence" value="ECO:0007669"/>
    <property type="project" value="InterPro"/>
</dbReference>
<keyword evidence="2" id="KW-1185">Reference proteome</keyword>
<dbReference type="Pfam" id="PF03400">
    <property type="entry name" value="DDE_Tnp_IS1"/>
    <property type="match status" value="1"/>
</dbReference>
<accession>A0A1Y2SC71</accession>
<evidence type="ECO:0000313" key="2">
    <source>
        <dbReference type="Proteomes" id="UP000194350"/>
    </source>
</evidence>
<comment type="caution">
    <text evidence="1">The sequence shown here is derived from an EMBL/GenBank/DDBJ whole genome shotgun (WGS) entry which is preliminary data.</text>
</comment>
<dbReference type="RefSeq" id="WP_086109145.1">
    <property type="nucleotide sequence ID" value="NZ_CAWNGD010000139.1"/>
</dbReference>
<proteinExistence type="predicted"/>
<organism evidence="1 2">
    <name type="scientific">Xenorhabdus vietnamensis</name>
    <dbReference type="NCBI Taxonomy" id="351656"/>
    <lineage>
        <taxon>Bacteria</taxon>
        <taxon>Pseudomonadati</taxon>
        <taxon>Pseudomonadota</taxon>
        <taxon>Gammaproteobacteria</taxon>
        <taxon>Enterobacterales</taxon>
        <taxon>Morganellaceae</taxon>
        <taxon>Xenorhabdus</taxon>
    </lineage>
</organism>
<dbReference type="Proteomes" id="UP000194350">
    <property type="component" value="Unassembled WGS sequence"/>
</dbReference>
<dbReference type="GO" id="GO:0004803">
    <property type="term" value="F:transposase activity"/>
    <property type="evidence" value="ECO:0007669"/>
    <property type="project" value="InterPro"/>
</dbReference>
<dbReference type="AlphaFoldDB" id="A0A1Y2SC71"/>
<protein>
    <submittedName>
        <fullName evidence="1">Transposase</fullName>
    </submittedName>
</protein>
<dbReference type="GO" id="GO:0003677">
    <property type="term" value="F:DNA binding"/>
    <property type="evidence" value="ECO:0007669"/>
    <property type="project" value="InterPro"/>
</dbReference>
<dbReference type="EMBL" id="MUBJ01000009">
    <property type="protein sequence ID" value="OTA16214.1"/>
    <property type="molecule type" value="Genomic_DNA"/>
</dbReference>
<evidence type="ECO:0000313" key="1">
    <source>
        <dbReference type="EMBL" id="OTA16214.1"/>
    </source>
</evidence>
<sequence length="109" mass="12390">MPKVLYSPFLGVVTINLLKQLQGSTVTDAPILVINMTFTISGNKAISPDTEVIVCCKMDELRSYVKSKHKPRWLFYSYDRIRRKVIAHVFGPRTKKALKRLMVLLALAP</sequence>